<dbReference type="Gene3D" id="3.50.50.60">
    <property type="entry name" value="FAD/NAD(P)-binding domain"/>
    <property type="match status" value="1"/>
</dbReference>
<reference evidence="2" key="1">
    <citation type="submission" date="2023-02" db="EMBL/GenBank/DDBJ databases">
        <title>Actinomadura rubrobrunea NBRC 14622.</title>
        <authorList>
            <person name="Ichikawa N."/>
            <person name="Sato H."/>
            <person name="Tonouchi N."/>
        </authorList>
    </citation>
    <scope>NUCLEOTIDE SEQUENCE</scope>
    <source>
        <strain evidence="2">NBRC 14622</strain>
    </source>
</reference>
<sequence>MDESDVIIVGAGAAGLSLAYHLVAMDDSGTPPTVTLVDAVDEALRPPDRTWCFWEEGAGEFEDAVAASWGRLRVLGGDGTEASGRTRPYRYKMISSTGFRDLVERRLAGRPEVRVVRADVDAVRDVPGGAEVGGTAAGGRRLTMRARWVFDSRPPRLLPRARTALAQHFRGWFVRAESPVFDPDAVVLMDFRTPQPPRGVSFGYVLPFGPAEALVEYTEFSPAPLNRDAYEQRLRHYTRDILRLGPLRVDGCEQGVIPMTDALFPRRVGRSVFRIGTAGGATRPATGYTFAAVQRQSRAIAAAYRRGAVPVPPAPYSIRARAMDAVLLRLLARGRADGGQFFTDLFKGVQTARLLRFLDGDTSLWEDIAIGMHTPVVPMLRTAVEVPLLPRRDLPVRPLRAPSPDRVAGPQGAEP</sequence>
<dbReference type="SUPFAM" id="SSF51905">
    <property type="entry name" value="FAD/NAD(P)-binding domain"/>
    <property type="match status" value="1"/>
</dbReference>
<organism evidence="2 3">
    <name type="scientific">Actinomadura rubrobrunea</name>
    <dbReference type="NCBI Taxonomy" id="115335"/>
    <lineage>
        <taxon>Bacteria</taxon>
        <taxon>Bacillati</taxon>
        <taxon>Actinomycetota</taxon>
        <taxon>Actinomycetes</taxon>
        <taxon>Streptosporangiales</taxon>
        <taxon>Thermomonosporaceae</taxon>
        <taxon>Actinomadura</taxon>
    </lineage>
</organism>
<gene>
    <name evidence="2" type="ORF">Arub01_51190</name>
</gene>
<dbReference type="InterPro" id="IPR036188">
    <property type="entry name" value="FAD/NAD-bd_sf"/>
</dbReference>
<evidence type="ECO:0000313" key="3">
    <source>
        <dbReference type="Proteomes" id="UP001165124"/>
    </source>
</evidence>
<dbReference type="Pfam" id="PF05834">
    <property type="entry name" value="Lycopene_cycl"/>
    <property type="match status" value="1"/>
</dbReference>
<dbReference type="AlphaFoldDB" id="A0A9W6UZK5"/>
<evidence type="ECO:0000313" key="2">
    <source>
        <dbReference type="EMBL" id="GLW66875.1"/>
    </source>
</evidence>
<dbReference type="EMBL" id="BSRZ01000018">
    <property type="protein sequence ID" value="GLW66875.1"/>
    <property type="molecule type" value="Genomic_DNA"/>
</dbReference>
<comment type="caution">
    <text evidence="2">The sequence shown here is derived from an EMBL/GenBank/DDBJ whole genome shotgun (WGS) entry which is preliminary data.</text>
</comment>
<keyword evidence="3" id="KW-1185">Reference proteome</keyword>
<protein>
    <submittedName>
        <fullName evidence="2">Lycopene cyclase</fullName>
    </submittedName>
</protein>
<dbReference type="RefSeq" id="WP_067916217.1">
    <property type="nucleotide sequence ID" value="NZ_BSRZ01000018.1"/>
</dbReference>
<name>A0A9W6UZK5_9ACTN</name>
<feature type="region of interest" description="Disordered" evidence="1">
    <location>
        <begin position="395"/>
        <end position="415"/>
    </location>
</feature>
<dbReference type="Proteomes" id="UP001165124">
    <property type="component" value="Unassembled WGS sequence"/>
</dbReference>
<evidence type="ECO:0000256" key="1">
    <source>
        <dbReference type="SAM" id="MobiDB-lite"/>
    </source>
</evidence>
<proteinExistence type="predicted"/>
<accession>A0A9W6UZK5</accession>